<dbReference type="Proteomes" id="UP000015101">
    <property type="component" value="Unassembled WGS sequence"/>
</dbReference>
<reference evidence="2" key="3">
    <citation type="submission" date="2015-06" db="UniProtKB">
        <authorList>
            <consortium name="EnsemblMetazoa"/>
        </authorList>
    </citation>
    <scope>IDENTIFICATION</scope>
</reference>
<keyword evidence="3" id="KW-1185">Reference proteome</keyword>
<protein>
    <submittedName>
        <fullName evidence="1 2">Uncharacterized protein</fullName>
    </submittedName>
</protein>
<dbReference type="HOGENOM" id="CLU_1572339_0_0_1"/>
<dbReference type="EMBL" id="KB096743">
    <property type="protein sequence ID" value="ESO01532.1"/>
    <property type="molecule type" value="Genomic_DNA"/>
</dbReference>
<dbReference type="KEGG" id="hro:HELRODRAFT_174488"/>
<name>T1F865_HELRO</name>
<dbReference type="AlphaFoldDB" id="T1F865"/>
<sequence length="170" mass="19433">MPRRRRPDVVEVNQMCEELPHVLTALMTRVRETGQENSRIAMSDLSYLVSYNKVDMLRMQRVCAHQTQQQQARHNKIERVRRPSASVILEQAAFHYDPAIDYCADKSVTIGEMKIIFKYCKTLKYTHESTGLCCAVGKVKLPQLVPPPDPLRSLVSGIGNDSKHFLVNIH</sequence>
<dbReference type="GeneID" id="20205014"/>
<proteinExistence type="predicted"/>
<dbReference type="CTD" id="20205014"/>
<dbReference type="EMBL" id="AMQM01004926">
    <property type="status" value="NOT_ANNOTATED_CDS"/>
    <property type="molecule type" value="Genomic_DNA"/>
</dbReference>
<dbReference type="OrthoDB" id="10051381at2759"/>
<dbReference type="STRING" id="6412.T1F865"/>
<evidence type="ECO:0000313" key="1">
    <source>
        <dbReference type="EMBL" id="ESO01532.1"/>
    </source>
</evidence>
<accession>T1F865</accession>
<evidence type="ECO:0000313" key="3">
    <source>
        <dbReference type="Proteomes" id="UP000015101"/>
    </source>
</evidence>
<gene>
    <name evidence="2" type="primary">20205014</name>
    <name evidence="1" type="ORF">HELRODRAFT_174488</name>
</gene>
<dbReference type="EnsemblMetazoa" id="HelroT174488">
    <property type="protein sequence ID" value="HelroP174488"/>
    <property type="gene ID" value="HelroG174488"/>
</dbReference>
<evidence type="ECO:0000313" key="2">
    <source>
        <dbReference type="EnsemblMetazoa" id="HelroP174488"/>
    </source>
</evidence>
<reference evidence="1 3" key="2">
    <citation type="journal article" date="2013" name="Nature">
        <title>Insights into bilaterian evolution from three spiralian genomes.</title>
        <authorList>
            <person name="Simakov O."/>
            <person name="Marletaz F."/>
            <person name="Cho S.J."/>
            <person name="Edsinger-Gonzales E."/>
            <person name="Havlak P."/>
            <person name="Hellsten U."/>
            <person name="Kuo D.H."/>
            <person name="Larsson T."/>
            <person name="Lv J."/>
            <person name="Arendt D."/>
            <person name="Savage R."/>
            <person name="Osoegawa K."/>
            <person name="de Jong P."/>
            <person name="Grimwood J."/>
            <person name="Chapman J.A."/>
            <person name="Shapiro H."/>
            <person name="Aerts A."/>
            <person name="Otillar R.P."/>
            <person name="Terry A.Y."/>
            <person name="Boore J.L."/>
            <person name="Grigoriev I.V."/>
            <person name="Lindberg D.R."/>
            <person name="Seaver E.C."/>
            <person name="Weisblat D.A."/>
            <person name="Putnam N.H."/>
            <person name="Rokhsar D.S."/>
        </authorList>
    </citation>
    <scope>NUCLEOTIDE SEQUENCE</scope>
</reference>
<dbReference type="RefSeq" id="XP_009020186.1">
    <property type="nucleotide sequence ID" value="XM_009021938.1"/>
</dbReference>
<organism evidence="2 3">
    <name type="scientific">Helobdella robusta</name>
    <name type="common">Californian leech</name>
    <dbReference type="NCBI Taxonomy" id="6412"/>
    <lineage>
        <taxon>Eukaryota</taxon>
        <taxon>Metazoa</taxon>
        <taxon>Spiralia</taxon>
        <taxon>Lophotrochozoa</taxon>
        <taxon>Annelida</taxon>
        <taxon>Clitellata</taxon>
        <taxon>Hirudinea</taxon>
        <taxon>Rhynchobdellida</taxon>
        <taxon>Glossiphoniidae</taxon>
        <taxon>Helobdella</taxon>
    </lineage>
</organism>
<dbReference type="OMA" id="YESHTVI"/>
<dbReference type="InParanoid" id="T1F865"/>
<reference evidence="3" key="1">
    <citation type="submission" date="2012-12" db="EMBL/GenBank/DDBJ databases">
        <authorList>
            <person name="Hellsten U."/>
            <person name="Grimwood J."/>
            <person name="Chapman J.A."/>
            <person name="Shapiro H."/>
            <person name="Aerts A."/>
            <person name="Otillar R.P."/>
            <person name="Terry A.Y."/>
            <person name="Boore J.L."/>
            <person name="Simakov O."/>
            <person name="Marletaz F."/>
            <person name="Cho S.-J."/>
            <person name="Edsinger-Gonzales E."/>
            <person name="Havlak P."/>
            <person name="Kuo D.-H."/>
            <person name="Larsson T."/>
            <person name="Lv J."/>
            <person name="Arendt D."/>
            <person name="Savage R."/>
            <person name="Osoegawa K."/>
            <person name="de Jong P."/>
            <person name="Lindberg D.R."/>
            <person name="Seaver E.C."/>
            <person name="Weisblat D.A."/>
            <person name="Putnam N.H."/>
            <person name="Grigoriev I.V."/>
            <person name="Rokhsar D.S."/>
        </authorList>
    </citation>
    <scope>NUCLEOTIDE SEQUENCE</scope>
</reference>